<evidence type="ECO:0000313" key="2">
    <source>
        <dbReference type="Proteomes" id="UP000199628"/>
    </source>
</evidence>
<name>A0A1G6J1Z5_9RHOB</name>
<protein>
    <submittedName>
        <fullName evidence="1">Uncharacterized protein</fullName>
    </submittedName>
</protein>
<reference evidence="2" key="1">
    <citation type="submission" date="2016-10" db="EMBL/GenBank/DDBJ databases">
        <authorList>
            <person name="Varghese N."/>
            <person name="Submissions S."/>
        </authorList>
    </citation>
    <scope>NUCLEOTIDE SEQUENCE [LARGE SCALE GENOMIC DNA]</scope>
    <source>
        <strain evidence="2">CGMCC 1.9108</strain>
    </source>
</reference>
<proteinExistence type="predicted"/>
<keyword evidence="2" id="KW-1185">Reference proteome</keyword>
<dbReference type="RefSeq" id="WP_342726676.1">
    <property type="nucleotide sequence ID" value="NZ_FMZV01000001.1"/>
</dbReference>
<accession>A0A1G6J1Z5</accession>
<gene>
    <name evidence="1" type="ORF">SAMN04488239_101254</name>
</gene>
<dbReference type="AlphaFoldDB" id="A0A1G6J1Z5"/>
<evidence type="ECO:0000313" key="1">
    <source>
        <dbReference type="EMBL" id="SDC12679.1"/>
    </source>
</evidence>
<organism evidence="1 2">
    <name type="scientific">Ruegeria marina</name>
    <dbReference type="NCBI Taxonomy" id="639004"/>
    <lineage>
        <taxon>Bacteria</taxon>
        <taxon>Pseudomonadati</taxon>
        <taxon>Pseudomonadota</taxon>
        <taxon>Alphaproteobacteria</taxon>
        <taxon>Rhodobacterales</taxon>
        <taxon>Roseobacteraceae</taxon>
        <taxon>Ruegeria</taxon>
    </lineage>
</organism>
<dbReference type="Proteomes" id="UP000199628">
    <property type="component" value="Unassembled WGS sequence"/>
</dbReference>
<sequence length="198" mass="22357">MSGGTGIDSRSIFSPFLKYVICEAAFTNPAVAVVHGFADTQAEFYLGHLPIFILMQLIAVGNGHVVLNCLSAGEQTGAHLFREISKALRLFVVRRFARCLLNRYISTLSRGGSISHGAHRGMLDMLTWTDLTRDWGTSFARAKVRFPNLHERDMPFLKLDRARFEAYLAERHNLTLDEAREEFADFLYVEALNRECGK</sequence>
<dbReference type="EMBL" id="FMZV01000001">
    <property type="protein sequence ID" value="SDC12679.1"/>
    <property type="molecule type" value="Genomic_DNA"/>
</dbReference>